<dbReference type="OrthoDB" id="6154341at2759"/>
<keyword evidence="2" id="KW-0813">Transport</keyword>
<comment type="caution">
    <text evidence="4">The sequence shown here is derived from an EMBL/GenBank/DDBJ whole genome shotgun (WGS) entry which is preliminary data.</text>
</comment>
<dbReference type="AlphaFoldDB" id="A0A8S3YLD4"/>
<sequence length="412" mass="47531">MVRLDSFSVYWNSRSDLLLEKSKKTILSVLADSIPKLGSKSAHQHLFQPISAVAHLRLNTKPELMNLALPKIQLTLVFDEITVNLSKDQFDDILEMLESLERMALRSKYMATRPNVPYSGSARLWWKHAYAVVLRHTVQRRRNMWKWNNMKKHRENLKEYRELYTQKLTTKTLGSREMEAIAYILMSLISLNIFNVTAELVTDALREKMVARMDRKREKNKVTKWFRSWFSKKETEEDIIPITDKFSEEFTDDEKGKLYKAIGYDESANDPTYPTEFVSVRLVVKLNKLSAVLMGKKYKENPLLKMMLTEICASFGQRPAANAIRLDVKVDQLIAIGAPRSDYTPKLINSVGVSKEANISLFTVSLETNPLDNLCDTRLRISSRPLEIIYDAVTVNALATFFRPPESVKLKQ</sequence>
<evidence type="ECO:0000256" key="1">
    <source>
        <dbReference type="ARBA" id="ARBA00006545"/>
    </source>
</evidence>
<evidence type="ECO:0000313" key="4">
    <source>
        <dbReference type="EMBL" id="CAG5116192.1"/>
    </source>
</evidence>
<protein>
    <recommendedName>
        <fullName evidence="3">Chorein N-terminal domain-containing protein</fullName>
    </recommendedName>
</protein>
<evidence type="ECO:0000259" key="3">
    <source>
        <dbReference type="Pfam" id="PF12624"/>
    </source>
</evidence>
<organism evidence="4 5">
    <name type="scientific">Candidula unifasciata</name>
    <dbReference type="NCBI Taxonomy" id="100452"/>
    <lineage>
        <taxon>Eukaryota</taxon>
        <taxon>Metazoa</taxon>
        <taxon>Spiralia</taxon>
        <taxon>Lophotrochozoa</taxon>
        <taxon>Mollusca</taxon>
        <taxon>Gastropoda</taxon>
        <taxon>Heterobranchia</taxon>
        <taxon>Euthyneura</taxon>
        <taxon>Panpulmonata</taxon>
        <taxon>Eupulmonata</taxon>
        <taxon>Stylommatophora</taxon>
        <taxon>Helicina</taxon>
        <taxon>Helicoidea</taxon>
        <taxon>Geomitridae</taxon>
        <taxon>Candidula</taxon>
    </lineage>
</organism>
<accession>A0A8S3YLD4</accession>
<dbReference type="EMBL" id="CAJHNH020000223">
    <property type="protein sequence ID" value="CAG5116192.1"/>
    <property type="molecule type" value="Genomic_DNA"/>
</dbReference>
<dbReference type="Proteomes" id="UP000678393">
    <property type="component" value="Unassembled WGS sequence"/>
</dbReference>
<dbReference type="InterPro" id="IPR026854">
    <property type="entry name" value="VPS13_N"/>
</dbReference>
<dbReference type="Pfam" id="PF12624">
    <property type="entry name" value="VPS13_N"/>
    <property type="match status" value="1"/>
</dbReference>
<comment type="similarity">
    <text evidence="1">Belongs to the VPS13 family.</text>
</comment>
<dbReference type="PANTHER" id="PTHR16166">
    <property type="entry name" value="VACUOLAR PROTEIN SORTING-ASSOCIATED PROTEIN VPS13"/>
    <property type="match status" value="1"/>
</dbReference>
<evidence type="ECO:0000313" key="5">
    <source>
        <dbReference type="Proteomes" id="UP000678393"/>
    </source>
</evidence>
<dbReference type="GO" id="GO:0045053">
    <property type="term" value="P:protein retention in Golgi apparatus"/>
    <property type="evidence" value="ECO:0007669"/>
    <property type="project" value="TreeGrafter"/>
</dbReference>
<dbReference type="GO" id="GO:0006623">
    <property type="term" value="P:protein targeting to vacuole"/>
    <property type="evidence" value="ECO:0007669"/>
    <property type="project" value="TreeGrafter"/>
</dbReference>
<name>A0A8S3YLD4_9EUPU</name>
<feature type="domain" description="Chorein N-terminal" evidence="3">
    <location>
        <begin position="2"/>
        <end position="412"/>
    </location>
</feature>
<gene>
    <name evidence="4" type="ORF">CUNI_LOCUS1750</name>
</gene>
<dbReference type="PANTHER" id="PTHR16166:SF93">
    <property type="entry name" value="INTERMEMBRANE LIPID TRANSFER PROTEIN VPS13"/>
    <property type="match status" value="1"/>
</dbReference>
<proteinExistence type="inferred from homology"/>
<dbReference type="InterPro" id="IPR026847">
    <property type="entry name" value="VPS13"/>
</dbReference>
<evidence type="ECO:0000256" key="2">
    <source>
        <dbReference type="ARBA" id="ARBA00022448"/>
    </source>
</evidence>
<keyword evidence="5" id="KW-1185">Reference proteome</keyword>
<reference evidence="4" key="1">
    <citation type="submission" date="2021-04" db="EMBL/GenBank/DDBJ databases">
        <authorList>
            <consortium name="Molecular Ecology Group"/>
        </authorList>
    </citation>
    <scope>NUCLEOTIDE SEQUENCE</scope>
</reference>